<evidence type="ECO:0000256" key="4">
    <source>
        <dbReference type="ARBA" id="ARBA00023098"/>
    </source>
</evidence>
<dbReference type="InterPro" id="IPR036736">
    <property type="entry name" value="ACP-like_sf"/>
</dbReference>
<dbReference type="InterPro" id="IPR006162">
    <property type="entry name" value="Ppantetheine_attach_site"/>
</dbReference>
<dbReference type="SUPFAM" id="SSF56801">
    <property type="entry name" value="Acetyl-CoA synthetase-like"/>
    <property type="match status" value="1"/>
</dbReference>
<dbReference type="EMBL" id="JAUZQC010000006">
    <property type="protein sequence ID" value="KAK5869916.1"/>
    <property type="molecule type" value="Genomic_DNA"/>
</dbReference>
<dbReference type="InterPro" id="IPR042099">
    <property type="entry name" value="ANL_N_sf"/>
</dbReference>
<comment type="caution">
    <text evidence="7">The sequence shown here is derived from an EMBL/GenBank/DDBJ whole genome shotgun (WGS) entry which is preliminary data.</text>
</comment>
<dbReference type="Proteomes" id="UP001346869">
    <property type="component" value="Unassembled WGS sequence"/>
</dbReference>
<dbReference type="AlphaFoldDB" id="A0AAN7XZZ5"/>
<feature type="compositionally biased region" description="Polar residues" evidence="5">
    <location>
        <begin position="492"/>
        <end position="505"/>
    </location>
</feature>
<keyword evidence="8" id="KW-1185">Reference proteome</keyword>
<dbReference type="Pfam" id="PF00501">
    <property type="entry name" value="AMP-binding"/>
    <property type="match status" value="1"/>
</dbReference>
<evidence type="ECO:0000256" key="3">
    <source>
        <dbReference type="ARBA" id="ARBA00022553"/>
    </source>
</evidence>
<sequence length="1108" mass="120799">MAARTLQQMVSAAASLHPDRPAVKYDSGSVSVLLYRDLVDLSLELSLVLQKNCSSNNGVIGLYCCDDLFIPVWILGILQTPAAYVPLDPDAPGLVSARVMGQCGLKYCAVKSDMLQHFQAALAGHISVEVFAELQKFKLTLTRIKRLPVTEHQPRPKQTGAQTLDGAGLCSAPAAGLKEAAYRDLAYVLHTSGTTGLPKIVRVPHKCILPNILDLKSLFQMSAHDVVLLASPLTFDPSVVDIFLALSAGAQLLIIPSVIKKMPRRLARLLFKDHKTTVLQVTPTLLCRFGHHILKHEVFSSGSSLRVLALGGETCPSPALLRNWRHKDNKTHIYNIYGITEVSCWASCYKIPESLLQSSNPVPPFVPIGTPLMDTMVEVRDEHDCVVTEGEGQVFIGGEDRVCLLDDEQTVVPGTMRATGDWVNVKDTQLYYLGRRDRIIKRHGKRVNLDSLQQLILSLPQVEASAVGLFETTRLLAFVVASTSGDQKEASPLTSAQKPAEQTPSALAELQEDRPSAVNHHQGETGGADGDLSRLILNQLSLLLPSHSIPDTLVLVPDLCLTSHGKVDMEALMKIYQRQRKCLESSRGDVAKLRQSLQSLWQETLGLPEEPTIDEKSNFMLSGGDSLKALHLCEDILTAFGVTSLELLEVILDGTFSDVLRHVQRITLLPPLEESRSQTSEAKKRHAEAPSVVEAKRERTESRAVERPQGETQAFKVIRRAGEVIEIRNPEANKNIQTEALGEKDLSARGRGDIRGLSLSWSSDTGRCVDASPVLQVQQKTDPRSGKGKTTVFIGSHSHRIQALDLTTGSLLWERVLGDRIEASAAVSHCGSLVVIGCYDGFVYFLCTASGQTRWMFKTGDAVKSCPAVDPLTGLVIVGSHDGHVYALDPKVQQCVWRRHCRGGAVFSSPCLHLTLRQLYVASLGGHLLCLNPDSGDVLWSYCRDIPFFSSPNASSGNVVIGSVDGNICCFSSTGTLVWQFLTKGPVFSSPCVTPDHQRVLCGSHDGCLYCLNAADGSLIWTFQTTGKVYCSPCVFDGSVEGRRGSLVALASTDGTVWILDGEEGRMLASFTLPGELFSSPVVHEHSLVVGCRNDYVYCLKLTITEEI</sequence>
<dbReference type="InterPro" id="IPR052091">
    <property type="entry name" value="Beta-ala_Activ/Resist"/>
</dbReference>
<dbReference type="InterPro" id="IPR009081">
    <property type="entry name" value="PP-bd_ACP"/>
</dbReference>
<dbReference type="InterPro" id="IPR015943">
    <property type="entry name" value="WD40/YVTN_repeat-like_dom_sf"/>
</dbReference>
<dbReference type="InterPro" id="IPR018391">
    <property type="entry name" value="PQQ_b-propeller_rpt"/>
</dbReference>
<dbReference type="Gene3D" id="1.10.1200.10">
    <property type="entry name" value="ACP-like"/>
    <property type="match status" value="1"/>
</dbReference>
<reference evidence="7 8" key="2">
    <citation type="journal article" date="2023" name="Mol. Biol. Evol.">
        <title>Genomics of Secondarily Temperate Adaptation in the Only Non-Antarctic Icefish.</title>
        <authorList>
            <person name="Rivera-Colon A.G."/>
            <person name="Rayamajhi N."/>
            <person name="Minhas B.F."/>
            <person name="Madrigal G."/>
            <person name="Bilyk K.T."/>
            <person name="Yoon V."/>
            <person name="Hune M."/>
            <person name="Gregory S."/>
            <person name="Cheng C.H.C."/>
            <person name="Catchen J.M."/>
        </authorList>
    </citation>
    <scope>NUCLEOTIDE SEQUENCE [LARGE SCALE GENOMIC DNA]</scope>
    <source>
        <strain evidence="7">JMC-PN-2008</strain>
    </source>
</reference>
<dbReference type="InterPro" id="IPR011047">
    <property type="entry name" value="Quinoprotein_ADH-like_sf"/>
</dbReference>
<dbReference type="InterPro" id="IPR002372">
    <property type="entry name" value="PQQ_rpt_dom"/>
</dbReference>
<feature type="region of interest" description="Disordered" evidence="5">
    <location>
        <begin position="674"/>
        <end position="709"/>
    </location>
</feature>
<dbReference type="SMART" id="SM00564">
    <property type="entry name" value="PQQ"/>
    <property type="match status" value="7"/>
</dbReference>
<evidence type="ECO:0000313" key="7">
    <source>
        <dbReference type="EMBL" id="KAK5869916.1"/>
    </source>
</evidence>
<dbReference type="InterPro" id="IPR000873">
    <property type="entry name" value="AMP-dep_synth/lig_dom"/>
</dbReference>
<dbReference type="GO" id="GO:0006629">
    <property type="term" value="P:lipid metabolic process"/>
    <property type="evidence" value="ECO:0007669"/>
    <property type="project" value="UniProtKB-KW"/>
</dbReference>
<feature type="domain" description="Carrier" evidence="6">
    <location>
        <begin position="591"/>
        <end position="667"/>
    </location>
</feature>
<reference evidence="7 8" key="1">
    <citation type="journal article" date="2023" name="Genes (Basel)">
        <title>Chromosome-Level Genome Assembly and Circadian Gene Repertoire of the Patagonia Blennie Eleginops maclovinus-The Closest Ancestral Proxy of Antarctic Cryonotothenioids.</title>
        <authorList>
            <person name="Cheng C.C."/>
            <person name="Rivera-Colon A.G."/>
            <person name="Minhas B.F."/>
            <person name="Wilson L."/>
            <person name="Rayamajhi N."/>
            <person name="Vargas-Chacoff L."/>
            <person name="Catchen J.M."/>
        </authorList>
    </citation>
    <scope>NUCLEOTIDE SEQUENCE [LARGE SCALE GENOMIC DNA]</scope>
    <source>
        <strain evidence="7">JMC-PN-2008</strain>
    </source>
</reference>
<evidence type="ECO:0000256" key="2">
    <source>
        <dbReference type="ARBA" id="ARBA00022450"/>
    </source>
</evidence>
<dbReference type="InterPro" id="IPR045851">
    <property type="entry name" value="AMP-bd_C_sf"/>
</dbReference>
<dbReference type="GO" id="GO:0043041">
    <property type="term" value="P:amino acid activation for nonribosomal peptide biosynthetic process"/>
    <property type="evidence" value="ECO:0007669"/>
    <property type="project" value="TreeGrafter"/>
</dbReference>
<evidence type="ECO:0000256" key="5">
    <source>
        <dbReference type="SAM" id="MobiDB-lite"/>
    </source>
</evidence>
<dbReference type="Gene3D" id="3.30.300.30">
    <property type="match status" value="1"/>
</dbReference>
<keyword evidence="3" id="KW-0597">Phosphoprotein</keyword>
<evidence type="ECO:0000259" key="6">
    <source>
        <dbReference type="PROSITE" id="PS50075"/>
    </source>
</evidence>
<proteinExistence type="inferred from homology"/>
<dbReference type="Pfam" id="PF00550">
    <property type="entry name" value="PP-binding"/>
    <property type="match status" value="1"/>
</dbReference>
<dbReference type="Gene3D" id="3.40.50.12780">
    <property type="entry name" value="N-terminal domain of ligase-like"/>
    <property type="match status" value="1"/>
</dbReference>
<organism evidence="7 8">
    <name type="scientific">Eleginops maclovinus</name>
    <name type="common">Patagonian blennie</name>
    <name type="synonym">Eleginus maclovinus</name>
    <dbReference type="NCBI Taxonomy" id="56733"/>
    <lineage>
        <taxon>Eukaryota</taxon>
        <taxon>Metazoa</taxon>
        <taxon>Chordata</taxon>
        <taxon>Craniata</taxon>
        <taxon>Vertebrata</taxon>
        <taxon>Euteleostomi</taxon>
        <taxon>Actinopterygii</taxon>
        <taxon>Neopterygii</taxon>
        <taxon>Teleostei</taxon>
        <taxon>Neoteleostei</taxon>
        <taxon>Acanthomorphata</taxon>
        <taxon>Eupercaria</taxon>
        <taxon>Perciformes</taxon>
        <taxon>Notothenioidei</taxon>
        <taxon>Eleginopidae</taxon>
        <taxon>Eleginops</taxon>
    </lineage>
</organism>
<dbReference type="SUPFAM" id="SSF50998">
    <property type="entry name" value="Quinoprotein alcohol dehydrogenase-like"/>
    <property type="match status" value="1"/>
</dbReference>
<evidence type="ECO:0000256" key="1">
    <source>
        <dbReference type="ARBA" id="ARBA00006432"/>
    </source>
</evidence>
<dbReference type="SUPFAM" id="SSF47336">
    <property type="entry name" value="ACP-like"/>
    <property type="match status" value="1"/>
</dbReference>
<dbReference type="Gene3D" id="2.130.10.10">
    <property type="entry name" value="YVTN repeat-like/Quinoprotein amine dehydrogenase"/>
    <property type="match status" value="2"/>
</dbReference>
<dbReference type="Pfam" id="PF13570">
    <property type="entry name" value="Beta-prop_ACSF4"/>
    <property type="match status" value="1"/>
</dbReference>
<keyword evidence="4" id="KW-0443">Lipid metabolism</keyword>
<name>A0AAN7XZZ5_ELEMC</name>
<comment type="similarity">
    <text evidence="1">Belongs to the ATP-dependent AMP-binding enzyme family.</text>
</comment>
<dbReference type="PANTHER" id="PTHR44394:SF1">
    <property type="entry name" value="BETA-ALANINE-ACTIVATING ENZYME"/>
    <property type="match status" value="1"/>
</dbReference>
<accession>A0AAN7XZZ5</accession>
<evidence type="ECO:0000313" key="8">
    <source>
        <dbReference type="Proteomes" id="UP001346869"/>
    </source>
</evidence>
<dbReference type="PROSITE" id="PS00012">
    <property type="entry name" value="PHOSPHOPANTETHEINE"/>
    <property type="match status" value="1"/>
</dbReference>
<feature type="compositionally biased region" description="Basic and acidic residues" evidence="5">
    <location>
        <begin position="694"/>
        <end position="709"/>
    </location>
</feature>
<dbReference type="PROSITE" id="PS50075">
    <property type="entry name" value="CARRIER"/>
    <property type="match status" value="1"/>
</dbReference>
<protein>
    <recommendedName>
        <fullName evidence="6">Carrier domain-containing protein</fullName>
    </recommendedName>
</protein>
<gene>
    <name evidence="7" type="ORF">PBY51_024593</name>
</gene>
<feature type="region of interest" description="Disordered" evidence="5">
    <location>
        <begin position="488"/>
        <end position="528"/>
    </location>
</feature>
<keyword evidence="2" id="KW-0596">Phosphopantetheine</keyword>
<dbReference type="PANTHER" id="PTHR44394">
    <property type="entry name" value="BETA-ALANINE-ACTIVATING ENZYME"/>
    <property type="match status" value="1"/>
</dbReference>
<dbReference type="InterPro" id="IPR020845">
    <property type="entry name" value="AMP-binding_CS"/>
</dbReference>
<dbReference type="PROSITE" id="PS00455">
    <property type="entry name" value="AMP_BINDING"/>
    <property type="match status" value="1"/>
</dbReference>